<evidence type="ECO:0000259" key="1">
    <source>
        <dbReference type="Pfam" id="PF02627"/>
    </source>
</evidence>
<dbReference type="EMBL" id="SMFQ01000003">
    <property type="protein sequence ID" value="TCJ87595.1"/>
    <property type="molecule type" value="Genomic_DNA"/>
</dbReference>
<dbReference type="Gene3D" id="1.20.1290.10">
    <property type="entry name" value="AhpD-like"/>
    <property type="match status" value="1"/>
</dbReference>
<dbReference type="PANTHER" id="PTHR33930">
    <property type="entry name" value="ALKYL HYDROPEROXIDE REDUCTASE AHPD"/>
    <property type="match status" value="1"/>
</dbReference>
<dbReference type="NCBIfam" id="TIGR00778">
    <property type="entry name" value="ahpD_dom"/>
    <property type="match status" value="1"/>
</dbReference>
<protein>
    <submittedName>
        <fullName evidence="2">AhpD family alkylhydroperoxidase</fullName>
    </submittedName>
</protein>
<feature type="domain" description="Carboxymuconolactone decarboxylase-like" evidence="1">
    <location>
        <begin position="30"/>
        <end position="112"/>
    </location>
</feature>
<proteinExistence type="predicted"/>
<dbReference type="InterPro" id="IPR004675">
    <property type="entry name" value="AhpD_core"/>
</dbReference>
<keyword evidence="2" id="KW-0575">Peroxidase</keyword>
<accession>A0A4V2P8Z1</accession>
<organism evidence="2 3">
    <name type="scientific">Cocleimonas flava</name>
    <dbReference type="NCBI Taxonomy" id="634765"/>
    <lineage>
        <taxon>Bacteria</taxon>
        <taxon>Pseudomonadati</taxon>
        <taxon>Pseudomonadota</taxon>
        <taxon>Gammaproteobacteria</taxon>
        <taxon>Thiotrichales</taxon>
        <taxon>Thiotrichaceae</taxon>
        <taxon>Cocleimonas</taxon>
    </lineage>
</organism>
<keyword evidence="2" id="KW-0560">Oxidoreductase</keyword>
<dbReference type="PANTHER" id="PTHR33930:SF2">
    <property type="entry name" value="BLR3452 PROTEIN"/>
    <property type="match status" value="1"/>
</dbReference>
<reference evidence="2 3" key="1">
    <citation type="submission" date="2019-03" db="EMBL/GenBank/DDBJ databases">
        <title>Genomic Encyclopedia of Type Strains, Phase IV (KMG-IV): sequencing the most valuable type-strain genomes for metagenomic binning, comparative biology and taxonomic classification.</title>
        <authorList>
            <person name="Goeker M."/>
        </authorList>
    </citation>
    <scope>NUCLEOTIDE SEQUENCE [LARGE SCALE GENOMIC DNA]</scope>
    <source>
        <strain evidence="2 3">DSM 24830</strain>
    </source>
</reference>
<dbReference type="GO" id="GO:0051920">
    <property type="term" value="F:peroxiredoxin activity"/>
    <property type="evidence" value="ECO:0007669"/>
    <property type="project" value="InterPro"/>
</dbReference>
<dbReference type="SUPFAM" id="SSF69118">
    <property type="entry name" value="AhpD-like"/>
    <property type="match status" value="1"/>
</dbReference>
<comment type="caution">
    <text evidence="2">The sequence shown here is derived from an EMBL/GenBank/DDBJ whole genome shotgun (WGS) entry which is preliminary data.</text>
</comment>
<dbReference type="RefSeq" id="WP_131905861.1">
    <property type="nucleotide sequence ID" value="NZ_BAAAFU010000004.1"/>
</dbReference>
<evidence type="ECO:0000313" key="2">
    <source>
        <dbReference type="EMBL" id="TCJ87595.1"/>
    </source>
</evidence>
<gene>
    <name evidence="2" type="ORF">EV695_2107</name>
</gene>
<dbReference type="OrthoDB" id="1683318at2"/>
<dbReference type="InterPro" id="IPR029032">
    <property type="entry name" value="AhpD-like"/>
</dbReference>
<dbReference type="Pfam" id="PF02627">
    <property type="entry name" value="CMD"/>
    <property type="match status" value="1"/>
</dbReference>
<dbReference type="InterPro" id="IPR003779">
    <property type="entry name" value="CMD-like"/>
</dbReference>
<name>A0A4V2P8Z1_9GAMM</name>
<dbReference type="AlphaFoldDB" id="A0A4V2P8Z1"/>
<evidence type="ECO:0000313" key="3">
    <source>
        <dbReference type="Proteomes" id="UP000294887"/>
    </source>
</evidence>
<sequence length="122" mass="12737">MTSELPSTLTYPQQLEKIQGNMGVLSQDQPDVMKAFGALHAAGSANGALDTKTKELISLAIAVTARCDGCIAFHTHDAMKAGATRAEITDALGVAVLMGGGPSVMYATHVIEAMDQFEKVAD</sequence>
<dbReference type="Proteomes" id="UP000294887">
    <property type="component" value="Unassembled WGS sequence"/>
</dbReference>
<keyword evidence="3" id="KW-1185">Reference proteome</keyword>